<keyword evidence="10 17" id="KW-0223">Dioxygenase</keyword>
<dbReference type="Pfam" id="PF00903">
    <property type="entry name" value="Glyoxalase"/>
    <property type="match status" value="2"/>
</dbReference>
<evidence type="ECO:0000256" key="5">
    <source>
        <dbReference type="ARBA" id="ARBA00011738"/>
    </source>
</evidence>
<dbReference type="NCBIfam" id="TIGR01263">
    <property type="entry name" value="4HPPD"/>
    <property type="match status" value="1"/>
</dbReference>
<evidence type="ECO:0000256" key="6">
    <source>
        <dbReference type="ARBA" id="ARBA00022490"/>
    </source>
</evidence>
<accession>A0A7W7QXM2</accession>
<dbReference type="SUPFAM" id="SSF54593">
    <property type="entry name" value="Glyoxalase/Bleomycin resistance protein/Dihydroxybiphenyl dioxygenase"/>
    <property type="match status" value="1"/>
</dbReference>
<evidence type="ECO:0000256" key="14">
    <source>
        <dbReference type="ARBA" id="ARBA00023136"/>
    </source>
</evidence>
<evidence type="ECO:0000259" key="16">
    <source>
        <dbReference type="PROSITE" id="PS51819"/>
    </source>
</evidence>
<dbReference type="PANTHER" id="PTHR11959:SF1">
    <property type="entry name" value="4-HYDROXYPHENYLPYRUVATE DIOXYGENASE"/>
    <property type="match status" value="1"/>
</dbReference>
<dbReference type="RefSeq" id="WP_184933947.1">
    <property type="nucleotide sequence ID" value="NZ_JACHJV010000001.1"/>
</dbReference>
<reference evidence="17 18" key="1">
    <citation type="submission" date="2020-08" db="EMBL/GenBank/DDBJ databases">
        <title>Sequencing the genomes of 1000 actinobacteria strains.</title>
        <authorList>
            <person name="Klenk H.-P."/>
        </authorList>
    </citation>
    <scope>NUCLEOTIDE SEQUENCE [LARGE SCALE GENOMIC DNA]</scope>
    <source>
        <strain evidence="17 18">DSM 41654</strain>
    </source>
</reference>
<evidence type="ECO:0000256" key="9">
    <source>
        <dbReference type="ARBA" id="ARBA00022824"/>
    </source>
</evidence>
<feature type="binding site" evidence="15">
    <location>
        <position position="190"/>
    </location>
    <ligand>
        <name>Fe cation</name>
        <dbReference type="ChEBI" id="CHEBI:24875"/>
    </ligand>
</feature>
<evidence type="ECO:0000256" key="1">
    <source>
        <dbReference type="ARBA" id="ARBA00004395"/>
    </source>
</evidence>
<keyword evidence="13" id="KW-0333">Golgi apparatus</keyword>
<dbReference type="AlphaFoldDB" id="A0A7W7QXM2"/>
<evidence type="ECO:0000256" key="15">
    <source>
        <dbReference type="PIRSR" id="PIRSR009283-1"/>
    </source>
</evidence>
<keyword evidence="11 17" id="KW-0560">Oxidoreductase</keyword>
<organism evidence="17 18">
    <name type="scientific">Kitasatospora kifunensis</name>
    <name type="common">Streptomyces kifunensis</name>
    <dbReference type="NCBI Taxonomy" id="58351"/>
    <lineage>
        <taxon>Bacteria</taxon>
        <taxon>Bacillati</taxon>
        <taxon>Actinomycetota</taxon>
        <taxon>Actinomycetes</taxon>
        <taxon>Kitasatosporales</taxon>
        <taxon>Streptomycetaceae</taxon>
        <taxon>Kitasatospora</taxon>
    </lineage>
</organism>
<dbReference type="EC" id="1.13.11.27" evidence="17"/>
<comment type="caution">
    <text evidence="17">The sequence shown here is derived from an EMBL/GenBank/DDBJ whole genome shotgun (WGS) entry which is preliminary data.</text>
</comment>
<evidence type="ECO:0000256" key="7">
    <source>
        <dbReference type="ARBA" id="ARBA00022723"/>
    </source>
</evidence>
<dbReference type="GO" id="GO:0046872">
    <property type="term" value="F:metal ion binding"/>
    <property type="evidence" value="ECO:0007669"/>
    <property type="project" value="UniProtKB-KW"/>
</dbReference>
<dbReference type="CDD" id="cd07250">
    <property type="entry name" value="HPPD_C_like"/>
    <property type="match status" value="1"/>
</dbReference>
<evidence type="ECO:0000256" key="12">
    <source>
        <dbReference type="ARBA" id="ARBA00023004"/>
    </source>
</evidence>
<keyword evidence="14" id="KW-0472">Membrane</keyword>
<dbReference type="CDD" id="cd08342">
    <property type="entry name" value="HPPD_N_like"/>
    <property type="match status" value="1"/>
</dbReference>
<comment type="subcellular location">
    <subcellularLocation>
        <location evidence="3">Cytoplasm</location>
    </subcellularLocation>
    <subcellularLocation>
        <location evidence="2">Endoplasmic reticulum membrane</location>
        <topology evidence="2">Peripheral membrane protein</topology>
    </subcellularLocation>
    <subcellularLocation>
        <location evidence="1">Golgi apparatus membrane</location>
        <topology evidence="1">Peripheral membrane protein</topology>
    </subcellularLocation>
</comment>
<evidence type="ECO:0000256" key="4">
    <source>
        <dbReference type="ARBA" id="ARBA00005877"/>
    </source>
</evidence>
<feature type="domain" description="VOC" evidence="16">
    <location>
        <begin position="187"/>
        <end position="341"/>
    </location>
</feature>
<dbReference type="GO" id="GO:0042802">
    <property type="term" value="F:identical protein binding"/>
    <property type="evidence" value="ECO:0007669"/>
    <property type="project" value="UniProtKB-ARBA"/>
</dbReference>
<keyword evidence="8" id="KW-0677">Repeat</keyword>
<keyword evidence="9" id="KW-0256">Endoplasmic reticulum</keyword>
<keyword evidence="17" id="KW-0670">Pyruvate</keyword>
<evidence type="ECO:0000313" key="17">
    <source>
        <dbReference type="EMBL" id="MBB4921652.1"/>
    </source>
</evidence>
<evidence type="ECO:0000313" key="18">
    <source>
        <dbReference type="Proteomes" id="UP000540506"/>
    </source>
</evidence>
<proteinExistence type="inferred from homology"/>
<comment type="similarity">
    <text evidence="4">Belongs to the 4HPPD family.</text>
</comment>
<dbReference type="FunFam" id="3.10.180.10:FF:000022">
    <property type="entry name" value="4-hydroxyphenylpyruvate dioxygenase"/>
    <property type="match status" value="1"/>
</dbReference>
<dbReference type="Proteomes" id="UP000540506">
    <property type="component" value="Unassembled WGS sequence"/>
</dbReference>
<feature type="domain" description="VOC" evidence="16">
    <location>
        <begin position="22"/>
        <end position="156"/>
    </location>
</feature>
<gene>
    <name evidence="17" type="ORF">FHR34_000645</name>
</gene>
<dbReference type="InterPro" id="IPR041736">
    <property type="entry name" value="4OHPhenylPyrv_dOase_N"/>
</dbReference>
<evidence type="ECO:0000256" key="11">
    <source>
        <dbReference type="ARBA" id="ARBA00023002"/>
    </source>
</evidence>
<evidence type="ECO:0000256" key="3">
    <source>
        <dbReference type="ARBA" id="ARBA00004496"/>
    </source>
</evidence>
<dbReference type="GO" id="GO:0006572">
    <property type="term" value="P:L-tyrosine catabolic process"/>
    <property type="evidence" value="ECO:0007669"/>
    <property type="project" value="TreeGrafter"/>
</dbReference>
<keyword evidence="18" id="KW-1185">Reference proteome</keyword>
<dbReference type="EMBL" id="JACHJV010000001">
    <property type="protein sequence ID" value="MBB4921652.1"/>
    <property type="molecule type" value="Genomic_DNA"/>
</dbReference>
<dbReference type="GO" id="GO:0003868">
    <property type="term" value="F:4-hydroxyphenylpyruvate dioxygenase activity"/>
    <property type="evidence" value="ECO:0007669"/>
    <property type="project" value="UniProtKB-EC"/>
</dbReference>
<dbReference type="Gene3D" id="3.10.180.10">
    <property type="entry name" value="2,3-Dihydroxybiphenyl 1,2-Dioxygenase, domain 1"/>
    <property type="match status" value="2"/>
</dbReference>
<evidence type="ECO:0000256" key="8">
    <source>
        <dbReference type="ARBA" id="ARBA00022737"/>
    </source>
</evidence>
<dbReference type="InterPro" id="IPR004360">
    <property type="entry name" value="Glyas_Fos-R_dOase_dom"/>
</dbReference>
<name>A0A7W7QXM2_KITKI</name>
<comment type="subunit">
    <text evidence="5">Homodimer.</text>
</comment>
<dbReference type="PROSITE" id="PS51819">
    <property type="entry name" value="VOC"/>
    <property type="match status" value="2"/>
</dbReference>
<evidence type="ECO:0000256" key="13">
    <source>
        <dbReference type="ARBA" id="ARBA00023034"/>
    </source>
</evidence>
<dbReference type="InterPro" id="IPR005956">
    <property type="entry name" value="4OHPhenylPyrv_dOase"/>
</dbReference>
<protein>
    <submittedName>
        <fullName evidence="17">4-hydroxyphenylpyruvate dioxygenase</fullName>
        <ecNumber evidence="17">1.13.11.27</ecNumber>
    </submittedName>
</protein>
<evidence type="ECO:0000256" key="2">
    <source>
        <dbReference type="ARBA" id="ARBA00004406"/>
    </source>
</evidence>
<dbReference type="PANTHER" id="PTHR11959">
    <property type="entry name" value="4-HYDROXYPHENYLPYRUVATE DIOXYGENASE"/>
    <property type="match status" value="1"/>
</dbReference>
<evidence type="ECO:0000256" key="10">
    <source>
        <dbReference type="ARBA" id="ARBA00022964"/>
    </source>
</evidence>
<comment type="cofactor">
    <cofactor evidence="15">
        <name>Fe cation</name>
        <dbReference type="ChEBI" id="CHEBI:24875"/>
    </cofactor>
    <text evidence="15">Binds 1 Fe cation per subunit.</text>
</comment>
<feature type="binding site" evidence="15">
    <location>
        <position position="273"/>
    </location>
    <ligand>
        <name>Fe cation</name>
        <dbReference type="ChEBI" id="CHEBI:24875"/>
    </ligand>
</feature>
<feature type="binding site" evidence="15">
    <location>
        <position position="352"/>
    </location>
    <ligand>
        <name>Fe cation</name>
        <dbReference type="ChEBI" id="CHEBI:24875"/>
    </ligand>
</feature>
<sequence>MSAVQTVPTTTDLATDPFPLLGTDAVVFAVGNARQAAHFYRSAFRMRITAYSGPETGAPDLASYVVESGKVRFVLTSVVTPSTERARQLAEHVSVHGDGVTDLAIRVPDARAAYEHAVARGAKGIDEPYELTDEFGTVVLASIAIYGDTRHTFVDRSRYQGPYLPGYVPAEPAAGEPRDGSGDLFKNVDHCASNVELGEMDTWIEFYQHVMGFTQLQEFTDDDISTEYSALMSKALTGGANKVKLNVTEPAVGKKKSQIDEYLEFYGGAGVQHIALATDDIATAVRAMAAHGVEFLTTPDAYYDALAERIGPTRVAVEELRELGVLADRDEDGYLLQIFTKPVVDRPTVFFEIIERRGSMGFGKGNFKALFEAIEREQARRGNL</sequence>
<keyword evidence="6" id="KW-0963">Cytoplasm</keyword>
<dbReference type="InterPro" id="IPR041735">
    <property type="entry name" value="4OHPhenylPyrv_dOase_C"/>
</dbReference>
<keyword evidence="7 15" id="KW-0479">Metal-binding</keyword>
<dbReference type="InterPro" id="IPR029068">
    <property type="entry name" value="Glyas_Bleomycin-R_OHBP_Dase"/>
</dbReference>
<dbReference type="PIRSF" id="PIRSF009283">
    <property type="entry name" value="HPP_dOase"/>
    <property type="match status" value="1"/>
</dbReference>
<dbReference type="InterPro" id="IPR037523">
    <property type="entry name" value="VOC_core"/>
</dbReference>
<dbReference type="GO" id="GO:0005737">
    <property type="term" value="C:cytoplasm"/>
    <property type="evidence" value="ECO:0007669"/>
    <property type="project" value="UniProtKB-SubCell"/>
</dbReference>
<keyword evidence="12 15" id="KW-0408">Iron</keyword>